<feature type="region of interest" description="Disordered" evidence="7">
    <location>
        <begin position="164"/>
        <end position="187"/>
    </location>
</feature>
<feature type="region of interest" description="Disordered" evidence="7">
    <location>
        <begin position="122"/>
        <end position="146"/>
    </location>
</feature>
<dbReference type="PANTHER" id="PTHR21646:SF19">
    <property type="entry name" value="UBIQUITIN CARBOXYL-TERMINAL HYDROLASE 3"/>
    <property type="match status" value="1"/>
</dbReference>
<dbReference type="PROSITE" id="PS00973">
    <property type="entry name" value="USP_2"/>
    <property type="match status" value="1"/>
</dbReference>
<keyword evidence="11" id="KW-1185">Reference proteome</keyword>
<dbReference type="InterPro" id="IPR001607">
    <property type="entry name" value="Znf_UBP"/>
</dbReference>
<dbReference type="Proteomes" id="UP000325440">
    <property type="component" value="Unassembled WGS sequence"/>
</dbReference>
<dbReference type="SMART" id="SM00290">
    <property type="entry name" value="ZnF_UBP"/>
    <property type="match status" value="1"/>
</dbReference>
<protein>
    <recommendedName>
        <fullName evidence="2">ubiquitinyl hydrolase 1</fullName>
        <ecNumber evidence="2">3.4.19.12</ecNumber>
    </recommendedName>
</protein>
<evidence type="ECO:0000313" key="10">
    <source>
        <dbReference type="EMBL" id="VVC24766.1"/>
    </source>
</evidence>
<dbReference type="SUPFAM" id="SSF54001">
    <property type="entry name" value="Cysteine proteinases"/>
    <property type="match status" value="1"/>
</dbReference>
<dbReference type="InterPro" id="IPR028889">
    <property type="entry name" value="USP"/>
</dbReference>
<dbReference type="Pfam" id="PF02148">
    <property type="entry name" value="zf-UBP"/>
    <property type="match status" value="1"/>
</dbReference>
<dbReference type="OrthoDB" id="21192at2759"/>
<evidence type="ECO:0000256" key="5">
    <source>
        <dbReference type="ARBA" id="ARBA00022833"/>
    </source>
</evidence>
<dbReference type="CDD" id="cd02257">
    <property type="entry name" value="Peptidase_C19"/>
    <property type="match status" value="1"/>
</dbReference>
<dbReference type="SUPFAM" id="SSF57850">
    <property type="entry name" value="RING/U-box"/>
    <property type="match status" value="1"/>
</dbReference>
<comment type="catalytic activity">
    <reaction evidence="1">
        <text>Thiol-dependent hydrolysis of ester, thioester, amide, peptide and isopeptide bonds formed by the C-terminal Gly of ubiquitin (a 76-residue protein attached to proteins as an intracellular targeting signal).</text>
        <dbReference type="EC" id="3.4.19.12"/>
    </reaction>
</comment>
<evidence type="ECO:0000256" key="4">
    <source>
        <dbReference type="ARBA" id="ARBA00022771"/>
    </source>
</evidence>
<keyword evidence="10" id="KW-0645">Protease</keyword>
<dbReference type="GO" id="GO:0004843">
    <property type="term" value="F:cysteine-type deubiquitinase activity"/>
    <property type="evidence" value="ECO:0007669"/>
    <property type="project" value="UniProtKB-EC"/>
</dbReference>
<dbReference type="InterPro" id="IPR050185">
    <property type="entry name" value="Ub_carboxyl-term_hydrolase"/>
</dbReference>
<sequence>MSVIMDDEIDCAHIAEYAINVKIDVDEMRATLTKRSCNVCVRVDHLWICVVCKQILCGKNVMGHSTAHYDYHNTHCIFINIESAAIFCFKCGTEVEPKIHDDELNRLRQFILYNRGPIPNYNKISRPTAKKPSRSKRTSFKRRRSNKKVNIAITDKSVATAIQQELGNEDKGKKRPQKKSLKTAKPKKFFFKRGPRTNKKIGITNSGNNCFMNAVWQALRHLKPFIYCLKLFKASDLQKYNEDPKKQQRFIIAEELLKLLISLVDWQKPPGYKYRDAISPVALHTIVCKIKPRYKGFHQHDAHEFLMFTLDTLHSELRDEKTRLLLEKGIVHVDPNQIDTLVSVMFRGYLLSEVFCLNCKTPSRTKDPFSDISLHVPDFKPIENELDPPQEDLLTDCLARYIEVEELNEKNFYFCSKCESQQKSTKRFWINRLPNVLCLHLKRFRWDSTYRTKVHTHIKFPMHSLDMSQYLDSDMKNNLTKEASYLFDLVAVVVHDGEGGGSGHYTSYALDDKEGQWYEYNDEKVHEVDASLVENVQAYILFYVKKELRLNLNL</sequence>
<dbReference type="InterPro" id="IPR013083">
    <property type="entry name" value="Znf_RING/FYVE/PHD"/>
</dbReference>
<dbReference type="Gene3D" id="3.30.40.10">
    <property type="entry name" value="Zinc/RING finger domain, C3HC4 (zinc finger)"/>
    <property type="match status" value="1"/>
</dbReference>
<dbReference type="Gene3D" id="3.90.70.10">
    <property type="entry name" value="Cysteine proteinases"/>
    <property type="match status" value="1"/>
</dbReference>
<keyword evidence="5" id="KW-0862">Zinc</keyword>
<evidence type="ECO:0000313" key="11">
    <source>
        <dbReference type="Proteomes" id="UP000325440"/>
    </source>
</evidence>
<feature type="domain" description="USP" evidence="8">
    <location>
        <begin position="201"/>
        <end position="546"/>
    </location>
</feature>
<keyword evidence="4 6" id="KW-0863">Zinc-finger</keyword>
<dbReference type="InterPro" id="IPR038765">
    <property type="entry name" value="Papain-like_cys_pep_sf"/>
</dbReference>
<dbReference type="InterPro" id="IPR018200">
    <property type="entry name" value="USP_CS"/>
</dbReference>
<name>A0A5E4M0N4_9HEMI</name>
<dbReference type="GO" id="GO:0016579">
    <property type="term" value="P:protein deubiquitination"/>
    <property type="evidence" value="ECO:0007669"/>
    <property type="project" value="InterPro"/>
</dbReference>
<feature type="domain" description="UBP-type" evidence="9">
    <location>
        <begin position="9"/>
        <end position="114"/>
    </location>
</feature>
<evidence type="ECO:0000256" key="6">
    <source>
        <dbReference type="PROSITE-ProRule" id="PRU00502"/>
    </source>
</evidence>
<evidence type="ECO:0000256" key="3">
    <source>
        <dbReference type="ARBA" id="ARBA00022723"/>
    </source>
</evidence>
<reference evidence="10 11" key="1">
    <citation type="submission" date="2019-08" db="EMBL/GenBank/DDBJ databases">
        <authorList>
            <person name="Alioto T."/>
            <person name="Alioto T."/>
            <person name="Gomez Garrido J."/>
        </authorList>
    </citation>
    <scope>NUCLEOTIDE SEQUENCE [LARGE SCALE GENOMIC DNA]</scope>
</reference>
<keyword evidence="10" id="KW-0378">Hydrolase</keyword>
<dbReference type="EC" id="3.4.19.12" evidence="2"/>
<evidence type="ECO:0000259" key="9">
    <source>
        <dbReference type="PROSITE" id="PS50271"/>
    </source>
</evidence>
<accession>A0A5E4M0N4</accession>
<organism evidence="10 11">
    <name type="scientific">Cinara cedri</name>
    <dbReference type="NCBI Taxonomy" id="506608"/>
    <lineage>
        <taxon>Eukaryota</taxon>
        <taxon>Metazoa</taxon>
        <taxon>Ecdysozoa</taxon>
        <taxon>Arthropoda</taxon>
        <taxon>Hexapoda</taxon>
        <taxon>Insecta</taxon>
        <taxon>Pterygota</taxon>
        <taxon>Neoptera</taxon>
        <taxon>Paraneoptera</taxon>
        <taxon>Hemiptera</taxon>
        <taxon>Sternorrhyncha</taxon>
        <taxon>Aphidomorpha</taxon>
        <taxon>Aphidoidea</taxon>
        <taxon>Aphididae</taxon>
        <taxon>Lachninae</taxon>
        <taxon>Cinara</taxon>
    </lineage>
</organism>
<dbReference type="PANTHER" id="PTHR21646">
    <property type="entry name" value="UBIQUITIN CARBOXYL-TERMINAL HYDROLASE"/>
    <property type="match status" value="1"/>
</dbReference>
<feature type="compositionally biased region" description="Basic residues" evidence="7">
    <location>
        <begin position="173"/>
        <end position="187"/>
    </location>
</feature>
<dbReference type="PROSITE" id="PS50235">
    <property type="entry name" value="USP_3"/>
    <property type="match status" value="1"/>
</dbReference>
<evidence type="ECO:0000256" key="1">
    <source>
        <dbReference type="ARBA" id="ARBA00000707"/>
    </source>
</evidence>
<dbReference type="Pfam" id="PF00443">
    <property type="entry name" value="UCH"/>
    <property type="match status" value="1"/>
</dbReference>
<dbReference type="InterPro" id="IPR001394">
    <property type="entry name" value="Peptidase_C19_UCH"/>
</dbReference>
<gene>
    <name evidence="10" type="ORF">CINCED_3A007267</name>
</gene>
<evidence type="ECO:0000256" key="2">
    <source>
        <dbReference type="ARBA" id="ARBA00012759"/>
    </source>
</evidence>
<dbReference type="GO" id="GO:0006508">
    <property type="term" value="P:proteolysis"/>
    <property type="evidence" value="ECO:0007669"/>
    <property type="project" value="UniProtKB-KW"/>
</dbReference>
<dbReference type="GO" id="GO:0008270">
    <property type="term" value="F:zinc ion binding"/>
    <property type="evidence" value="ECO:0007669"/>
    <property type="project" value="UniProtKB-KW"/>
</dbReference>
<evidence type="ECO:0000259" key="8">
    <source>
        <dbReference type="PROSITE" id="PS50235"/>
    </source>
</evidence>
<feature type="compositionally biased region" description="Basic residues" evidence="7">
    <location>
        <begin position="128"/>
        <end position="146"/>
    </location>
</feature>
<dbReference type="EMBL" id="CABPRJ010000005">
    <property type="protein sequence ID" value="VVC24766.1"/>
    <property type="molecule type" value="Genomic_DNA"/>
</dbReference>
<dbReference type="AlphaFoldDB" id="A0A5E4M0N4"/>
<proteinExistence type="predicted"/>
<dbReference type="PROSITE" id="PS50271">
    <property type="entry name" value="ZF_UBP"/>
    <property type="match status" value="1"/>
</dbReference>
<keyword evidence="3" id="KW-0479">Metal-binding</keyword>
<evidence type="ECO:0000256" key="7">
    <source>
        <dbReference type="SAM" id="MobiDB-lite"/>
    </source>
</evidence>